<dbReference type="InterPro" id="IPR027396">
    <property type="entry name" value="DsrEFH-like"/>
</dbReference>
<evidence type="ECO:0000313" key="2">
    <source>
        <dbReference type="Proteomes" id="UP000237925"/>
    </source>
</evidence>
<keyword evidence="2" id="KW-1185">Reference proteome</keyword>
<gene>
    <name evidence="1" type="ORF">C6568_09560</name>
</gene>
<dbReference type="SUPFAM" id="SSF75169">
    <property type="entry name" value="DsrEFH-like"/>
    <property type="match status" value="1"/>
</dbReference>
<organism evidence="1 2">
    <name type="scientific">Melaminivora suipulveris</name>
    <dbReference type="NCBI Taxonomy" id="2109913"/>
    <lineage>
        <taxon>Bacteria</taxon>
        <taxon>Pseudomonadati</taxon>
        <taxon>Pseudomonadota</taxon>
        <taxon>Betaproteobacteria</taxon>
        <taxon>Burkholderiales</taxon>
        <taxon>Comamonadaceae</taxon>
        <taxon>Melaminivora</taxon>
    </lineage>
</organism>
<evidence type="ECO:0008006" key="3">
    <source>
        <dbReference type="Google" id="ProtNLM"/>
    </source>
</evidence>
<reference evidence="1 2" key="1">
    <citation type="submission" date="2018-03" db="EMBL/GenBank/DDBJ databases">
        <title>Genome sequencing of Melaminivora sp.</title>
        <authorList>
            <person name="Kim S.-J."/>
            <person name="Heo J."/>
            <person name="Ahn J.-H."/>
            <person name="Kwon S.-W."/>
        </authorList>
    </citation>
    <scope>NUCLEOTIDE SEQUENCE [LARGE SCALE GENOMIC DNA]</scope>
    <source>
        <strain evidence="1 2">SC2-9</strain>
    </source>
</reference>
<protein>
    <recommendedName>
        <fullName evidence="3">Intracellular sulfur oxidation protein, DsrE/DsrF family</fullName>
    </recommendedName>
</protein>
<dbReference type="EMBL" id="CP027667">
    <property type="protein sequence ID" value="AVO49488.1"/>
    <property type="molecule type" value="Genomic_DNA"/>
</dbReference>
<dbReference type="OrthoDB" id="8665200at2"/>
<proteinExistence type="predicted"/>
<evidence type="ECO:0000313" key="1">
    <source>
        <dbReference type="EMBL" id="AVO49488.1"/>
    </source>
</evidence>
<dbReference type="AlphaFoldDB" id="A0A2R3QCJ1"/>
<dbReference type="Gene3D" id="3.40.1260.10">
    <property type="entry name" value="DsrEFH-like"/>
    <property type="match status" value="1"/>
</dbReference>
<dbReference type="KEGG" id="mela:C6568_09560"/>
<name>A0A2R3QCJ1_9BURK</name>
<sequence length="104" mass="10928">MPSADAARLVLHAPTASALERARRNAGHAAKALGRDAVRIVVNGDAVAATLDDPDAQSDALTLVCGNTLERLGREAPTPLNVLSEGAMVALVNMQQEGWRYVRA</sequence>
<accession>A0A2R3QCJ1</accession>
<dbReference type="Proteomes" id="UP000237925">
    <property type="component" value="Chromosome"/>
</dbReference>